<feature type="transmembrane region" description="Helical" evidence="1">
    <location>
        <begin position="124"/>
        <end position="147"/>
    </location>
</feature>
<keyword evidence="1" id="KW-0812">Transmembrane</keyword>
<dbReference type="Proteomes" id="UP000366051">
    <property type="component" value="Chromosome"/>
</dbReference>
<feature type="transmembrane region" description="Helical" evidence="1">
    <location>
        <begin position="95"/>
        <end position="112"/>
    </location>
</feature>
<dbReference type="EMBL" id="CP045875">
    <property type="protein sequence ID" value="QGG48395.1"/>
    <property type="molecule type" value="Genomic_DNA"/>
</dbReference>
<dbReference type="AlphaFoldDB" id="A0A5Q2N776"/>
<feature type="transmembrane region" description="Helical" evidence="1">
    <location>
        <begin position="5"/>
        <end position="23"/>
    </location>
</feature>
<keyword evidence="3" id="KW-1185">Reference proteome</keyword>
<dbReference type="RefSeq" id="WP_153725580.1">
    <property type="nucleotide sequence ID" value="NZ_CP045875.1"/>
</dbReference>
<evidence type="ECO:0000313" key="2">
    <source>
        <dbReference type="EMBL" id="QGG48395.1"/>
    </source>
</evidence>
<dbReference type="OrthoDB" id="9967912at2"/>
<proteinExistence type="predicted"/>
<feature type="transmembrane region" description="Helical" evidence="1">
    <location>
        <begin position="29"/>
        <end position="48"/>
    </location>
</feature>
<feature type="transmembrane region" description="Helical" evidence="1">
    <location>
        <begin position="221"/>
        <end position="237"/>
    </location>
</feature>
<feature type="transmembrane region" description="Helical" evidence="1">
    <location>
        <begin position="190"/>
        <end position="209"/>
    </location>
</feature>
<evidence type="ECO:0000313" key="3">
    <source>
        <dbReference type="Proteomes" id="UP000366051"/>
    </source>
</evidence>
<name>A0A5Q2N776_9FIRM</name>
<feature type="transmembrane region" description="Helical" evidence="1">
    <location>
        <begin position="60"/>
        <end position="80"/>
    </location>
</feature>
<sequence>MKNLLFFLVFLHIFLYYVLFFFFPETHHLLEVFLLPSLFLVGLLGLRWARNLKDPTRNSWIVLSLATFVYIIGDILWFYYDYSGLESGKASGADLLYYICAFFLVIGISGLLKASISKFSFRCIYLDIWTLMIIIASVVSQFLLYPLWTQSDLDVLSRLALLFYPLLDLLIIFFALLIAYRWPRQERAKAYWLIAGIFFWVVVDSYYLLEGIQQTYEAGNFFAPFWGFGFFCFFFALQQHVADEEKKSQ</sequence>
<evidence type="ECO:0000256" key="1">
    <source>
        <dbReference type="SAM" id="Phobius"/>
    </source>
</evidence>
<gene>
    <name evidence="2" type="ORF">FTV88_2297</name>
</gene>
<feature type="transmembrane region" description="Helical" evidence="1">
    <location>
        <begin position="159"/>
        <end position="178"/>
    </location>
</feature>
<accession>A0A5Q2N776</accession>
<organism evidence="2 3">
    <name type="scientific">Heliorestis convoluta</name>
    <dbReference type="NCBI Taxonomy" id="356322"/>
    <lineage>
        <taxon>Bacteria</taxon>
        <taxon>Bacillati</taxon>
        <taxon>Bacillota</taxon>
        <taxon>Clostridia</taxon>
        <taxon>Eubacteriales</taxon>
        <taxon>Heliobacteriaceae</taxon>
        <taxon>Heliorestis</taxon>
    </lineage>
</organism>
<keyword evidence="1" id="KW-0472">Membrane</keyword>
<keyword evidence="1" id="KW-1133">Transmembrane helix</keyword>
<reference evidence="3" key="1">
    <citation type="submission" date="2019-11" db="EMBL/GenBank/DDBJ databases">
        <title>Genome sequence of Heliorestis convoluta strain HH, an alkaliphilic and minimalistic phototrophic bacterium from a soda lake in Egypt.</title>
        <authorList>
            <person name="Dewey E.D."/>
            <person name="Stokes L.M."/>
            <person name="Burchell B.M."/>
            <person name="Shaffer K.N."/>
            <person name="Huntington A.M."/>
            <person name="Baker J.M."/>
            <person name="Nadendla S."/>
            <person name="Giglio M.G."/>
            <person name="Touchman J.W."/>
            <person name="Blankenship R.E."/>
            <person name="Madigan M.T."/>
            <person name="Sattley W.M."/>
        </authorList>
    </citation>
    <scope>NUCLEOTIDE SEQUENCE [LARGE SCALE GENOMIC DNA]</scope>
    <source>
        <strain evidence="3">HH</strain>
    </source>
</reference>
<dbReference type="KEGG" id="hcv:FTV88_2297"/>
<protein>
    <submittedName>
        <fullName evidence="2">Uncharacterized protein</fullName>
    </submittedName>
</protein>